<accession>A0A423X456</accession>
<keyword evidence="2" id="KW-0472">Membrane</keyword>
<keyword evidence="4" id="KW-1185">Reference proteome</keyword>
<reference evidence="3 4" key="1">
    <citation type="submission" date="2015-09" db="EMBL/GenBank/DDBJ databases">
        <title>Host preference determinants of Valsa canker pathogens revealed by comparative genomics.</title>
        <authorList>
            <person name="Yin Z."/>
            <person name="Huang L."/>
        </authorList>
    </citation>
    <scope>NUCLEOTIDE SEQUENCE [LARGE SCALE GENOMIC DNA]</scope>
    <source>
        <strain evidence="3 4">03-1</strain>
    </source>
</reference>
<sequence>MPVGSLVAPGSVPAEGVWHAQDVVVQMDDSQQGPSYAARHADVLVIGMALAFVMVILVVEMWMPVSRIRGLSVRDPDLEIAAMRPEKGGMQGCGDEEDEDDDDNENSGAEPWVL</sequence>
<evidence type="ECO:0000256" key="2">
    <source>
        <dbReference type="SAM" id="Phobius"/>
    </source>
</evidence>
<protein>
    <submittedName>
        <fullName evidence="3">Uncharacterized protein</fullName>
    </submittedName>
</protein>
<feature type="compositionally biased region" description="Acidic residues" evidence="1">
    <location>
        <begin position="94"/>
        <end position="105"/>
    </location>
</feature>
<evidence type="ECO:0000256" key="1">
    <source>
        <dbReference type="SAM" id="MobiDB-lite"/>
    </source>
</evidence>
<dbReference type="Proteomes" id="UP000283895">
    <property type="component" value="Unassembled WGS sequence"/>
</dbReference>
<comment type="caution">
    <text evidence="3">The sequence shown here is derived from an EMBL/GenBank/DDBJ whole genome shotgun (WGS) entry which is preliminary data.</text>
</comment>
<feature type="region of interest" description="Disordered" evidence="1">
    <location>
        <begin position="82"/>
        <end position="114"/>
    </location>
</feature>
<dbReference type="OrthoDB" id="5244046at2759"/>
<dbReference type="AlphaFoldDB" id="A0A423X456"/>
<name>A0A423X456_9PEZI</name>
<keyword evidence="2" id="KW-0812">Transmembrane</keyword>
<evidence type="ECO:0000313" key="4">
    <source>
        <dbReference type="Proteomes" id="UP000283895"/>
    </source>
</evidence>
<evidence type="ECO:0000313" key="3">
    <source>
        <dbReference type="EMBL" id="ROW10522.1"/>
    </source>
</evidence>
<proteinExistence type="predicted"/>
<organism evidence="3 4">
    <name type="scientific">Cytospora schulzeri</name>
    <dbReference type="NCBI Taxonomy" id="448051"/>
    <lineage>
        <taxon>Eukaryota</taxon>
        <taxon>Fungi</taxon>
        <taxon>Dikarya</taxon>
        <taxon>Ascomycota</taxon>
        <taxon>Pezizomycotina</taxon>
        <taxon>Sordariomycetes</taxon>
        <taxon>Sordariomycetidae</taxon>
        <taxon>Diaporthales</taxon>
        <taxon>Cytosporaceae</taxon>
        <taxon>Cytospora</taxon>
    </lineage>
</organism>
<keyword evidence="2" id="KW-1133">Transmembrane helix</keyword>
<gene>
    <name evidence="3" type="ORF">VMCG_01976</name>
</gene>
<feature type="transmembrane region" description="Helical" evidence="2">
    <location>
        <begin position="43"/>
        <end position="63"/>
    </location>
</feature>
<dbReference type="EMBL" id="LKEA01000003">
    <property type="protein sequence ID" value="ROW10522.1"/>
    <property type="molecule type" value="Genomic_DNA"/>
</dbReference>